<proteinExistence type="inferred from homology"/>
<evidence type="ECO:0000259" key="12">
    <source>
        <dbReference type="Pfam" id="PF13288"/>
    </source>
</evidence>
<comment type="caution">
    <text evidence="9">Lacks conserved residue(s) required for the propagation of feature annotation.</text>
</comment>
<feature type="binding site" evidence="9">
    <location>
        <position position="178"/>
    </location>
    <ligand>
        <name>1-deoxy-D-xylulose 5-phosphate</name>
        <dbReference type="ChEBI" id="CHEBI:57792"/>
    </ligand>
</feature>
<dbReference type="Pfam" id="PF13288">
    <property type="entry name" value="DXPR_C"/>
    <property type="match status" value="1"/>
</dbReference>
<gene>
    <name evidence="9" type="primary">dxr</name>
    <name evidence="13" type="ordered locus">Spico_0695</name>
</gene>
<dbReference type="AlphaFoldDB" id="F4GLF1"/>
<dbReference type="Gene3D" id="1.10.1740.10">
    <property type="match status" value="1"/>
</dbReference>
<feature type="binding site" evidence="9">
    <location>
        <position position="223"/>
    </location>
    <ligand>
        <name>1-deoxy-D-xylulose 5-phosphate</name>
        <dbReference type="ChEBI" id="CHEBI:57792"/>
    </ligand>
</feature>
<dbReference type="HAMAP" id="MF_00183">
    <property type="entry name" value="DXP_reductoisom"/>
    <property type="match status" value="1"/>
</dbReference>
<comment type="catalytic activity">
    <reaction evidence="8">
        <text>2-C-methyl-D-erythritol 4-phosphate + NADP(+) = 1-deoxy-D-xylulose 5-phosphate + NADPH + H(+)</text>
        <dbReference type="Rhea" id="RHEA:13717"/>
        <dbReference type="ChEBI" id="CHEBI:15378"/>
        <dbReference type="ChEBI" id="CHEBI:57783"/>
        <dbReference type="ChEBI" id="CHEBI:57792"/>
        <dbReference type="ChEBI" id="CHEBI:58262"/>
        <dbReference type="ChEBI" id="CHEBI:58349"/>
        <dbReference type="EC" id="1.1.1.267"/>
    </reaction>
    <physiologicalReaction direction="right-to-left" evidence="8">
        <dbReference type="Rhea" id="RHEA:13719"/>
    </physiologicalReaction>
</comment>
<keyword evidence="6 9" id="KW-0464">Manganese</keyword>
<comment type="similarity">
    <text evidence="2 9">Belongs to the DXR family.</text>
</comment>
<dbReference type="GO" id="GO:0070402">
    <property type="term" value="F:NADPH binding"/>
    <property type="evidence" value="ECO:0007669"/>
    <property type="project" value="InterPro"/>
</dbReference>
<dbReference type="STRING" id="760011.Spico_0695"/>
<feature type="binding site" evidence="9">
    <location>
        <position position="214"/>
    </location>
    <ligand>
        <name>1-deoxy-D-xylulose 5-phosphate</name>
        <dbReference type="ChEBI" id="CHEBI:57792"/>
    </ligand>
</feature>
<dbReference type="Proteomes" id="UP000007939">
    <property type="component" value="Chromosome"/>
</dbReference>
<dbReference type="InterPro" id="IPR013644">
    <property type="entry name" value="DXP_reductoisomerase_C"/>
</dbReference>
<evidence type="ECO:0000256" key="6">
    <source>
        <dbReference type="ARBA" id="ARBA00023211"/>
    </source>
</evidence>
<feature type="binding site" evidence="9">
    <location>
        <position position="19"/>
    </location>
    <ligand>
        <name>NADPH</name>
        <dbReference type="ChEBI" id="CHEBI:57783"/>
    </ligand>
</feature>
<keyword evidence="4 9" id="KW-0521">NADP</keyword>
<comment type="function">
    <text evidence="9">Catalyzes the NADPH-dependent rearrangement and reduction of 1-deoxy-D-xylulose-5-phosphate (DXP) to 2-C-methyl-D-erythritol 4-phosphate (MEP).</text>
</comment>
<feature type="binding site" evidence="9">
    <location>
        <position position="220"/>
    </location>
    <ligand>
        <name>1-deoxy-D-xylulose 5-phosphate</name>
        <dbReference type="ChEBI" id="CHEBI:57792"/>
    </ligand>
</feature>
<comment type="pathway">
    <text evidence="1 9">Isoprenoid biosynthesis; isopentenyl diphosphate biosynthesis via DXP pathway; isopentenyl diphosphate from 1-deoxy-D-xylulose 5-phosphate: step 1/6.</text>
</comment>
<dbReference type="Pfam" id="PF08436">
    <property type="entry name" value="DXP_redisom_C"/>
    <property type="match status" value="1"/>
</dbReference>
<evidence type="ECO:0000256" key="7">
    <source>
        <dbReference type="ARBA" id="ARBA00023229"/>
    </source>
</evidence>
<dbReference type="SUPFAM" id="SSF51735">
    <property type="entry name" value="NAD(P)-binding Rossmann-fold domains"/>
    <property type="match status" value="1"/>
</dbReference>
<feature type="binding site" evidence="9">
    <location>
        <position position="126"/>
    </location>
    <ligand>
        <name>NADPH</name>
        <dbReference type="ChEBI" id="CHEBI:57783"/>
    </ligand>
</feature>
<organism evidence="13 14">
    <name type="scientific">Parasphaerochaeta coccoides (strain ATCC BAA-1237 / DSM 17374 / SPN1)</name>
    <name type="common">Sphaerochaeta coccoides</name>
    <dbReference type="NCBI Taxonomy" id="760011"/>
    <lineage>
        <taxon>Bacteria</taxon>
        <taxon>Pseudomonadati</taxon>
        <taxon>Spirochaetota</taxon>
        <taxon>Spirochaetia</taxon>
        <taxon>Spirochaetales</taxon>
        <taxon>Sphaerochaetaceae</taxon>
        <taxon>Parasphaerochaeta</taxon>
    </lineage>
</organism>
<feature type="binding site" evidence="9">
    <location>
        <position position="207"/>
    </location>
    <ligand>
        <name>NADPH</name>
        <dbReference type="ChEBI" id="CHEBI:57783"/>
    </ligand>
</feature>
<dbReference type="HOGENOM" id="CLU_035714_4_0_12"/>
<feature type="binding site" evidence="9">
    <location>
        <position position="201"/>
    </location>
    <ligand>
        <name>1-deoxy-D-xylulose 5-phosphate</name>
        <dbReference type="ChEBI" id="CHEBI:57792"/>
    </ligand>
</feature>
<name>F4GLF1_PARC1</name>
<feature type="binding site" evidence="9">
    <location>
        <position position="16"/>
    </location>
    <ligand>
        <name>NADPH</name>
        <dbReference type="ChEBI" id="CHEBI:57783"/>
    </ligand>
</feature>
<evidence type="ECO:0000256" key="4">
    <source>
        <dbReference type="ARBA" id="ARBA00022857"/>
    </source>
</evidence>
<keyword evidence="5 9" id="KW-0560">Oxidoreductase</keyword>
<keyword evidence="7 9" id="KW-0414">Isoprene biosynthesis</keyword>
<protein>
    <recommendedName>
        <fullName evidence="9">1-deoxy-D-xylulose 5-phosphate reductoisomerase</fullName>
        <shortName evidence="9">DXP reductoisomerase</shortName>
        <ecNumber evidence="9">1.1.1.267</ecNumber>
    </recommendedName>
    <alternativeName>
        <fullName evidence="9">1-deoxyxylulose-5-phosphate reductoisomerase</fullName>
    </alternativeName>
    <alternativeName>
        <fullName evidence="9">2-C-methyl-D-erythritol 4-phosphate synthase</fullName>
    </alternativeName>
</protein>
<dbReference type="NCBIfam" id="TIGR00243">
    <property type="entry name" value="Dxr"/>
    <property type="match status" value="1"/>
</dbReference>
<evidence type="ECO:0000256" key="2">
    <source>
        <dbReference type="ARBA" id="ARBA00006825"/>
    </source>
</evidence>
<dbReference type="GO" id="GO:0030604">
    <property type="term" value="F:1-deoxy-D-xylulose-5-phosphate reductoisomerase activity"/>
    <property type="evidence" value="ECO:0007669"/>
    <property type="project" value="UniProtKB-UniRule"/>
</dbReference>
<keyword evidence="14" id="KW-1185">Reference proteome</keyword>
<feature type="binding site" evidence="9">
    <location>
        <position position="17"/>
    </location>
    <ligand>
        <name>NADPH</name>
        <dbReference type="ChEBI" id="CHEBI:57783"/>
    </ligand>
</feature>
<feature type="domain" description="1-deoxy-D-xylulose 5-phosphate reductoisomerase N-terminal" evidence="10">
    <location>
        <begin position="11"/>
        <end position="134"/>
    </location>
</feature>
<comment type="cofactor">
    <cofactor evidence="9">
        <name>Mg(2+)</name>
        <dbReference type="ChEBI" id="CHEBI:18420"/>
    </cofactor>
    <cofactor evidence="9">
        <name>Mn(2+)</name>
        <dbReference type="ChEBI" id="CHEBI:29035"/>
    </cofactor>
</comment>
<feature type="domain" description="DXP reductoisomerase C-terminal" evidence="12">
    <location>
        <begin position="263"/>
        <end position="379"/>
    </location>
</feature>
<dbReference type="SUPFAM" id="SSF69055">
    <property type="entry name" value="1-deoxy-D-xylulose-5-phosphate reductoisomerase, C-terminal domain"/>
    <property type="match status" value="1"/>
</dbReference>
<dbReference type="GO" id="GO:0030145">
    <property type="term" value="F:manganese ion binding"/>
    <property type="evidence" value="ECO:0007669"/>
    <property type="project" value="TreeGrafter"/>
</dbReference>
<dbReference type="EC" id="1.1.1.267" evidence="9"/>
<dbReference type="InterPro" id="IPR003821">
    <property type="entry name" value="DXP_reductoisomerase"/>
</dbReference>
<dbReference type="PANTHER" id="PTHR30525">
    <property type="entry name" value="1-DEOXY-D-XYLULOSE 5-PHOSPHATE REDUCTOISOMERASE"/>
    <property type="match status" value="1"/>
</dbReference>
<reference evidence="14" key="1">
    <citation type="submission" date="2011-04" db="EMBL/GenBank/DDBJ databases">
        <title>The complete genome of Spirochaeta coccoides DSM 17374.</title>
        <authorList>
            <person name="Lucas S."/>
            <person name="Copeland A."/>
            <person name="Lapidus A."/>
            <person name="Bruce D."/>
            <person name="Goodwin L."/>
            <person name="Pitluck S."/>
            <person name="Peters L."/>
            <person name="Kyrpides N."/>
            <person name="Mavromatis K."/>
            <person name="Pagani I."/>
            <person name="Ivanova N."/>
            <person name="Ovchinnikova G."/>
            <person name="Lu M."/>
            <person name="Detter J.C."/>
            <person name="Tapia R."/>
            <person name="Han C."/>
            <person name="Land M."/>
            <person name="Hauser L."/>
            <person name="Markowitz V."/>
            <person name="Cheng J.-F."/>
            <person name="Hugenholtz P."/>
            <person name="Woyke T."/>
            <person name="Wu D."/>
            <person name="Spring S."/>
            <person name="Schroeder M."/>
            <person name="Brambilla E."/>
            <person name="Klenk H.-P."/>
            <person name="Eisen J.A."/>
        </authorList>
    </citation>
    <scope>NUCLEOTIDE SEQUENCE [LARGE SCALE GENOMIC DNA]</scope>
    <source>
        <strain evidence="14">ATCC BAA-1237 / DSM 17374 / SPN1</strain>
    </source>
</reference>
<feature type="binding site" evidence="9">
    <location>
        <position position="154"/>
    </location>
    <ligand>
        <name>1-deoxy-D-xylulose 5-phosphate</name>
        <dbReference type="ChEBI" id="CHEBI:57792"/>
    </ligand>
</feature>
<dbReference type="KEGG" id="scc:Spico_0695"/>
<evidence type="ECO:0000256" key="8">
    <source>
        <dbReference type="ARBA" id="ARBA00048543"/>
    </source>
</evidence>
<keyword evidence="3 9" id="KW-0479">Metal-binding</keyword>
<evidence type="ECO:0000256" key="5">
    <source>
        <dbReference type="ARBA" id="ARBA00023002"/>
    </source>
</evidence>
<evidence type="ECO:0000256" key="3">
    <source>
        <dbReference type="ARBA" id="ARBA00022723"/>
    </source>
</evidence>
<evidence type="ECO:0000256" key="1">
    <source>
        <dbReference type="ARBA" id="ARBA00005094"/>
    </source>
</evidence>
<dbReference type="PIRSF" id="PIRSF006205">
    <property type="entry name" value="Dxp_reductismrs"/>
    <property type="match status" value="1"/>
</dbReference>
<dbReference type="PANTHER" id="PTHR30525:SF0">
    <property type="entry name" value="1-DEOXY-D-XYLULOSE 5-PHOSPHATE REDUCTOISOMERASE, CHLOROPLASTIC"/>
    <property type="match status" value="1"/>
</dbReference>
<evidence type="ECO:0000313" key="14">
    <source>
        <dbReference type="Proteomes" id="UP000007939"/>
    </source>
</evidence>
<feature type="binding site" evidence="9">
    <location>
        <position position="219"/>
    </location>
    <ligand>
        <name>1-deoxy-D-xylulose 5-phosphate</name>
        <dbReference type="ChEBI" id="CHEBI:57792"/>
    </ligand>
</feature>
<keyword evidence="9" id="KW-0460">Magnesium</keyword>
<dbReference type="GO" id="GO:0051484">
    <property type="term" value="P:isopentenyl diphosphate biosynthetic process, methylerythritol 4-phosphate pathway involved in terpenoid biosynthetic process"/>
    <property type="evidence" value="ECO:0007669"/>
    <property type="project" value="TreeGrafter"/>
</dbReference>
<feature type="binding site" evidence="9">
    <location>
        <position position="153"/>
    </location>
    <ligand>
        <name>1-deoxy-D-xylulose 5-phosphate</name>
        <dbReference type="ChEBI" id="CHEBI:57792"/>
    </ligand>
</feature>
<dbReference type="UniPathway" id="UPA00056">
    <property type="reaction ID" value="UER00092"/>
</dbReference>
<evidence type="ECO:0000259" key="10">
    <source>
        <dbReference type="Pfam" id="PF02670"/>
    </source>
</evidence>
<evidence type="ECO:0000259" key="11">
    <source>
        <dbReference type="Pfam" id="PF08436"/>
    </source>
</evidence>
<dbReference type="InterPro" id="IPR036291">
    <property type="entry name" value="NAD(P)-bd_dom_sf"/>
</dbReference>
<feature type="binding site" evidence="9">
    <location>
        <position position="152"/>
    </location>
    <ligand>
        <name>Mn(2+)</name>
        <dbReference type="ChEBI" id="CHEBI:29035"/>
    </ligand>
</feature>
<feature type="binding site" evidence="9">
    <location>
        <position position="128"/>
    </location>
    <ligand>
        <name>NADPH</name>
        <dbReference type="ChEBI" id="CHEBI:57783"/>
    </ligand>
</feature>
<dbReference type="InterPro" id="IPR026877">
    <property type="entry name" value="DXPR_C"/>
</dbReference>
<dbReference type="Gene3D" id="3.40.50.720">
    <property type="entry name" value="NAD(P)-binding Rossmann-like Domain"/>
    <property type="match status" value="1"/>
</dbReference>
<feature type="binding site" evidence="9">
    <location>
        <position position="18"/>
    </location>
    <ligand>
        <name>NADPH</name>
        <dbReference type="ChEBI" id="CHEBI:57783"/>
    </ligand>
</feature>
<dbReference type="SUPFAM" id="SSF55347">
    <property type="entry name" value="Glyceraldehyde-3-phosphate dehydrogenase-like, C-terminal domain"/>
    <property type="match status" value="1"/>
</dbReference>
<feature type="binding site" evidence="9">
    <location>
        <position position="154"/>
    </location>
    <ligand>
        <name>Mn(2+)</name>
        <dbReference type="ChEBI" id="CHEBI:29035"/>
    </ligand>
</feature>
<dbReference type="eggNOG" id="COG0743">
    <property type="taxonomic scope" value="Bacteria"/>
</dbReference>
<sequence>MRNTATCRSAIILGCTGSIGITAIKGLSALSSPLRIRALSAHTQAQKLIDSAVSLGAEAVCLTGARFSDFPVHCPADVRRYDGPHGLRSMLEDIHADVVLNGIAGADGLAASRWTLENGMDLALANKETIVMAGSLIENTARRNSCSIFPVDSEHSALKALIDAHGRERVSSLVITASGGPFRTIPMEKLYDITPEQATAHPTWSMGRKISVDSATLANKGLELIEAARLFSFDSSCLEIVIHPQSIVHSMIRMVDGAVYAQLSPPDMSLPILSALAGGVLPGQGVKALDFTHISLEFEKADEKRFPFLALARSCIKGNDALPIVFNAANEVAVHAFLARTCRFPDIYATVEEALARGNWSQYIEDYEDVMQVDASARRIAQDILSEKHV</sequence>
<dbReference type="OrthoDB" id="9806546at2"/>
<feature type="domain" description="1-deoxy-D-xylulose 5-phosphate reductoisomerase C-terminal" evidence="11">
    <location>
        <begin position="148"/>
        <end position="231"/>
    </location>
</feature>
<dbReference type="InterPro" id="IPR036169">
    <property type="entry name" value="DXPR_C_sf"/>
</dbReference>
<dbReference type="RefSeq" id="WP_013739317.1">
    <property type="nucleotide sequence ID" value="NC_015436.1"/>
</dbReference>
<reference evidence="13 14" key="2">
    <citation type="journal article" date="2012" name="Stand. Genomic Sci.">
        <title>Complete genome sequence of the termite hindgut bacterium Spirochaeta coccoides type strain (SPN1(T)), reclassification in the genus Sphaerochaeta as Sphaerochaeta coccoides comb. nov. and emendations of the family Spirochaetaceae and the genus Sphaerochaeta.</title>
        <authorList>
            <person name="Abt B."/>
            <person name="Han C."/>
            <person name="Scheuner C."/>
            <person name="Lu M."/>
            <person name="Lapidus A."/>
            <person name="Nolan M."/>
            <person name="Lucas S."/>
            <person name="Hammon N."/>
            <person name="Deshpande S."/>
            <person name="Cheng J.F."/>
            <person name="Tapia R."/>
            <person name="Goodwin L.A."/>
            <person name="Pitluck S."/>
            <person name="Liolios K."/>
            <person name="Pagani I."/>
            <person name="Ivanova N."/>
            <person name="Mavromatis K."/>
            <person name="Mikhailova N."/>
            <person name="Huntemann M."/>
            <person name="Pati A."/>
            <person name="Chen A."/>
            <person name="Palaniappan K."/>
            <person name="Land M."/>
            <person name="Hauser L."/>
            <person name="Brambilla E.M."/>
            <person name="Rohde M."/>
            <person name="Spring S."/>
            <person name="Gronow S."/>
            <person name="Goker M."/>
            <person name="Woyke T."/>
            <person name="Bristow J."/>
            <person name="Eisen J.A."/>
            <person name="Markowitz V."/>
            <person name="Hugenholtz P."/>
            <person name="Kyrpides N.C."/>
            <person name="Klenk H.P."/>
            <person name="Detter J.C."/>
        </authorList>
    </citation>
    <scope>NUCLEOTIDE SEQUENCE [LARGE SCALE GENOMIC DNA]</scope>
    <source>
        <strain evidence="14">ATCC BAA-1237 / DSM 17374 / SPN1</strain>
    </source>
</reference>
<dbReference type="InterPro" id="IPR013512">
    <property type="entry name" value="DXP_reductoisomerase_N"/>
</dbReference>
<dbReference type="EMBL" id="CP002659">
    <property type="protein sequence ID" value="AEC01921.1"/>
    <property type="molecule type" value="Genomic_DNA"/>
</dbReference>
<dbReference type="Pfam" id="PF02670">
    <property type="entry name" value="DXP_reductoisom"/>
    <property type="match status" value="1"/>
</dbReference>
<accession>F4GLF1</accession>
<evidence type="ECO:0000313" key="13">
    <source>
        <dbReference type="EMBL" id="AEC01921.1"/>
    </source>
</evidence>
<feature type="binding site" evidence="9">
    <location>
        <position position="223"/>
    </location>
    <ligand>
        <name>Mn(2+)</name>
        <dbReference type="ChEBI" id="CHEBI:29035"/>
    </ligand>
</feature>
<evidence type="ECO:0000256" key="9">
    <source>
        <dbReference type="HAMAP-Rule" id="MF_00183"/>
    </source>
</evidence>
<feature type="binding site" evidence="9">
    <location>
        <position position="127"/>
    </location>
    <ligand>
        <name>1-deoxy-D-xylulose 5-phosphate</name>
        <dbReference type="ChEBI" id="CHEBI:57792"/>
    </ligand>
</feature>